<dbReference type="InterPro" id="IPR036918">
    <property type="entry name" value="Pyrv_Knase_C_sf"/>
</dbReference>
<feature type="domain" description="Pyruvate kinase C-terminal" evidence="1">
    <location>
        <begin position="27"/>
        <end position="164"/>
    </location>
</feature>
<dbReference type="AlphaFoldDB" id="A0A7C2P8B9"/>
<proteinExistence type="predicted"/>
<dbReference type="Gene3D" id="3.40.1380.20">
    <property type="entry name" value="Pyruvate kinase, C-terminal domain"/>
    <property type="match status" value="1"/>
</dbReference>
<comment type="caution">
    <text evidence="2">The sequence shown here is derived from an EMBL/GenBank/DDBJ whole genome shotgun (WGS) entry which is preliminary data.</text>
</comment>
<dbReference type="Pfam" id="PF02887">
    <property type="entry name" value="PK_C"/>
    <property type="match status" value="1"/>
</dbReference>
<evidence type="ECO:0000313" key="2">
    <source>
        <dbReference type="EMBL" id="HEN28715.1"/>
    </source>
</evidence>
<dbReference type="InterPro" id="IPR015795">
    <property type="entry name" value="Pyrv_Knase_C"/>
</dbReference>
<organism evidence="2">
    <name type="scientific">candidate division WOR-3 bacterium</name>
    <dbReference type="NCBI Taxonomy" id="2052148"/>
    <lineage>
        <taxon>Bacteria</taxon>
        <taxon>Bacteria division WOR-3</taxon>
    </lineage>
</organism>
<reference evidence="2" key="1">
    <citation type="journal article" date="2020" name="mSystems">
        <title>Genome- and Community-Level Interaction Insights into Carbon Utilization and Element Cycling Functions of Hydrothermarchaeota in Hydrothermal Sediment.</title>
        <authorList>
            <person name="Zhou Z."/>
            <person name="Liu Y."/>
            <person name="Xu W."/>
            <person name="Pan J."/>
            <person name="Luo Z.H."/>
            <person name="Li M."/>
        </authorList>
    </citation>
    <scope>NUCLEOTIDE SEQUENCE [LARGE SCALE GENOMIC DNA]</scope>
    <source>
        <strain evidence="2">SpSt-34</strain>
    </source>
</reference>
<protein>
    <recommendedName>
        <fullName evidence="1">Pyruvate kinase C-terminal domain-containing protein</fullName>
    </recommendedName>
</protein>
<dbReference type="EMBL" id="DSOL01000251">
    <property type="protein sequence ID" value="HEN28715.1"/>
    <property type="molecule type" value="Genomic_DNA"/>
</dbReference>
<dbReference type="SUPFAM" id="SSF52935">
    <property type="entry name" value="PK C-terminal domain-like"/>
    <property type="match status" value="1"/>
</dbReference>
<accession>A0A7C2P8B9</accession>
<gene>
    <name evidence="2" type="ORF">ENQ77_08770</name>
</gene>
<sequence length="197" mass="22207">MNLKGACENMLEERIIYFESGGKHNTETTLKLVKERAEKLGIRNIILASITGFSAQKALEILKDSNVKLTVVSLRRGPGFPEDLRQRLKHDGHNFCYASDVKYEFPEEVQKTLWRFSEGIKVCVKIVLIATDLGYIQPGEEVIAAAGTGMLGYEKGGGLDTAIVMEAIKSRDFLQLETIFGMKEKRRKIREIICKPR</sequence>
<evidence type="ECO:0000259" key="1">
    <source>
        <dbReference type="Pfam" id="PF02887"/>
    </source>
</evidence>
<name>A0A7C2P8B9_UNCW3</name>